<gene>
    <name evidence="2" type="ORF">HKI87_02g14610</name>
</gene>
<reference evidence="2 3" key="1">
    <citation type="submission" date="2024-03" db="EMBL/GenBank/DDBJ databases">
        <title>Complete genome sequence of the green alga Chloropicon roscoffensis RCC1871.</title>
        <authorList>
            <person name="Lemieux C."/>
            <person name="Pombert J.-F."/>
            <person name="Otis C."/>
            <person name="Turmel M."/>
        </authorList>
    </citation>
    <scope>NUCLEOTIDE SEQUENCE [LARGE SCALE GENOMIC DNA]</scope>
    <source>
        <strain evidence="2 3">RCC1871</strain>
    </source>
</reference>
<feature type="compositionally biased region" description="Acidic residues" evidence="1">
    <location>
        <begin position="272"/>
        <end position="295"/>
    </location>
</feature>
<name>A0AAX4P179_9CHLO</name>
<dbReference type="Gene3D" id="3.30.40.10">
    <property type="entry name" value="Zinc/RING finger domain, C3HC4 (zinc finger)"/>
    <property type="match status" value="1"/>
</dbReference>
<dbReference type="AlphaFoldDB" id="A0AAX4P179"/>
<accession>A0AAX4P179</accession>
<feature type="region of interest" description="Disordered" evidence="1">
    <location>
        <begin position="242"/>
        <end position="347"/>
    </location>
</feature>
<dbReference type="PANTHER" id="PTHR31315">
    <property type="entry name" value="PROTEIN SIP5"/>
    <property type="match status" value="1"/>
</dbReference>
<feature type="compositionally biased region" description="Low complexity" evidence="1">
    <location>
        <begin position="296"/>
        <end position="318"/>
    </location>
</feature>
<keyword evidence="3" id="KW-1185">Reference proteome</keyword>
<dbReference type="PANTHER" id="PTHR31315:SF1">
    <property type="entry name" value="PROTEIN SIP5"/>
    <property type="match status" value="1"/>
</dbReference>
<proteinExistence type="predicted"/>
<dbReference type="Proteomes" id="UP001472866">
    <property type="component" value="Chromosome 02"/>
</dbReference>
<evidence type="ECO:0000256" key="1">
    <source>
        <dbReference type="SAM" id="MobiDB-lite"/>
    </source>
</evidence>
<dbReference type="SUPFAM" id="SSF57850">
    <property type="entry name" value="RING/U-box"/>
    <property type="match status" value="1"/>
</dbReference>
<dbReference type="InterPro" id="IPR039301">
    <property type="entry name" value="Sip5/DA2"/>
</dbReference>
<dbReference type="InterPro" id="IPR013083">
    <property type="entry name" value="Znf_RING/FYVE/PHD"/>
</dbReference>
<sequence length="367" mass="40075">MGAKLSRTSSAEVRYLKPIGKPRFPAFFRLSFLATVLLTLVVVAPRPASGRYTVKDSDLKKLKKRILAESLAPFYPGVDADEEDGECLGGIDGDAEECPICLLSYPALNRSKCCGKGICTECFLQLKVSKKGSGSTKRRLEQTTQCPFCKAEKYDVAYRGKKSLAEKSAELEEERKVKEARQRWLEAVVSNSADQQHQQPRHNRGISDYVPQQFQELVNVLIPDVDIDELMLNQAILESLQESGERQVDSATLPSFESRLGYQVGDSASSDSGEDTGLQEDSEEETSLSEGEVWEETSVVEAASSRSSGSCSSSSEEVGGAGPAVLVESTECEADRVDGEGEAEERPEEVMMRLLSAMDLSNETGEG</sequence>
<dbReference type="GO" id="GO:0005737">
    <property type="term" value="C:cytoplasm"/>
    <property type="evidence" value="ECO:0007669"/>
    <property type="project" value="TreeGrafter"/>
</dbReference>
<evidence type="ECO:0000313" key="2">
    <source>
        <dbReference type="EMBL" id="WZN59933.1"/>
    </source>
</evidence>
<dbReference type="EMBL" id="CP151502">
    <property type="protein sequence ID" value="WZN59933.1"/>
    <property type="molecule type" value="Genomic_DNA"/>
</dbReference>
<protein>
    <submittedName>
        <fullName evidence="2">E3 ubiquitin-protein ligase</fullName>
    </submittedName>
</protein>
<evidence type="ECO:0000313" key="3">
    <source>
        <dbReference type="Proteomes" id="UP001472866"/>
    </source>
</evidence>
<organism evidence="2 3">
    <name type="scientific">Chloropicon roscoffensis</name>
    <dbReference type="NCBI Taxonomy" id="1461544"/>
    <lineage>
        <taxon>Eukaryota</taxon>
        <taxon>Viridiplantae</taxon>
        <taxon>Chlorophyta</taxon>
        <taxon>Chloropicophyceae</taxon>
        <taxon>Chloropicales</taxon>
        <taxon>Chloropicaceae</taxon>
        <taxon>Chloropicon</taxon>
    </lineage>
</organism>